<keyword evidence="5" id="KW-0482">Metalloprotease</keyword>
<reference evidence="8" key="1">
    <citation type="submission" date="2017-02" db="UniProtKB">
        <authorList>
            <consortium name="WormBaseParasite"/>
        </authorList>
    </citation>
    <scope>IDENTIFICATION</scope>
</reference>
<organism evidence="7 8">
    <name type="scientific">Parastrongyloides trichosuri</name>
    <name type="common">Possum-specific nematode worm</name>
    <dbReference type="NCBI Taxonomy" id="131310"/>
    <lineage>
        <taxon>Eukaryota</taxon>
        <taxon>Metazoa</taxon>
        <taxon>Ecdysozoa</taxon>
        <taxon>Nematoda</taxon>
        <taxon>Chromadorea</taxon>
        <taxon>Rhabditida</taxon>
        <taxon>Tylenchina</taxon>
        <taxon>Panagrolaimomorpha</taxon>
        <taxon>Strongyloidoidea</taxon>
        <taxon>Strongyloididae</taxon>
        <taxon>Parastrongyloides</taxon>
    </lineage>
</organism>
<keyword evidence="4" id="KW-0862">Zinc</keyword>
<keyword evidence="7" id="KW-1185">Reference proteome</keyword>
<protein>
    <submittedName>
        <fullName evidence="8">Astacin domain-containing protein</fullName>
    </submittedName>
</protein>
<feature type="domain" description="Peptidase M12A" evidence="6">
    <location>
        <begin position="162"/>
        <end position="340"/>
    </location>
</feature>
<dbReference type="Pfam" id="PF01400">
    <property type="entry name" value="Astacin"/>
    <property type="match status" value="1"/>
</dbReference>
<evidence type="ECO:0000259" key="6">
    <source>
        <dbReference type="Pfam" id="PF01400"/>
    </source>
</evidence>
<evidence type="ECO:0000256" key="5">
    <source>
        <dbReference type="ARBA" id="ARBA00023049"/>
    </source>
</evidence>
<dbReference type="PANTHER" id="PTHR10127:SF780">
    <property type="entry name" value="METALLOENDOPEPTIDASE"/>
    <property type="match status" value="1"/>
</dbReference>
<evidence type="ECO:0000313" key="8">
    <source>
        <dbReference type="WBParaSite" id="PTRK_0000443200.1"/>
    </source>
</evidence>
<dbReference type="GO" id="GO:0046872">
    <property type="term" value="F:metal ion binding"/>
    <property type="evidence" value="ECO:0007669"/>
    <property type="project" value="UniProtKB-KW"/>
</dbReference>
<dbReference type="Gene3D" id="3.40.390.10">
    <property type="entry name" value="Collagenase (Catalytic Domain)"/>
    <property type="match status" value="1"/>
</dbReference>
<dbReference type="Proteomes" id="UP000038045">
    <property type="component" value="Unplaced"/>
</dbReference>
<keyword evidence="1" id="KW-0645">Protease</keyword>
<dbReference type="PANTHER" id="PTHR10127">
    <property type="entry name" value="DISCOIDIN, CUB, EGF, LAMININ , AND ZINC METALLOPROTEASE DOMAIN CONTAINING"/>
    <property type="match status" value="1"/>
</dbReference>
<accession>A0A0N4ZAF4</accession>
<dbReference type="SUPFAM" id="SSF55486">
    <property type="entry name" value="Metalloproteases ('zincins'), catalytic domain"/>
    <property type="match status" value="1"/>
</dbReference>
<dbReference type="WBParaSite" id="PTRK_0000443200.1">
    <property type="protein sequence ID" value="PTRK_0000443200.1"/>
    <property type="gene ID" value="PTRK_0000443200"/>
</dbReference>
<dbReference type="GO" id="GO:0004222">
    <property type="term" value="F:metalloendopeptidase activity"/>
    <property type="evidence" value="ECO:0007669"/>
    <property type="project" value="InterPro"/>
</dbReference>
<evidence type="ECO:0000313" key="7">
    <source>
        <dbReference type="Proteomes" id="UP000038045"/>
    </source>
</evidence>
<evidence type="ECO:0000256" key="2">
    <source>
        <dbReference type="ARBA" id="ARBA00022723"/>
    </source>
</evidence>
<keyword evidence="3" id="KW-0378">Hydrolase</keyword>
<dbReference type="GO" id="GO:0006508">
    <property type="term" value="P:proteolysis"/>
    <property type="evidence" value="ECO:0007669"/>
    <property type="project" value="UniProtKB-KW"/>
</dbReference>
<evidence type="ECO:0000256" key="3">
    <source>
        <dbReference type="ARBA" id="ARBA00022801"/>
    </source>
</evidence>
<keyword evidence="2" id="KW-0479">Metal-binding</keyword>
<name>A0A0N4ZAF4_PARTI</name>
<dbReference type="AlphaFoldDB" id="A0A0N4ZAF4"/>
<dbReference type="InterPro" id="IPR001506">
    <property type="entry name" value="Peptidase_M12A"/>
</dbReference>
<evidence type="ECO:0000256" key="1">
    <source>
        <dbReference type="ARBA" id="ARBA00022670"/>
    </source>
</evidence>
<evidence type="ECO:0000256" key="4">
    <source>
        <dbReference type="ARBA" id="ARBA00022833"/>
    </source>
</evidence>
<dbReference type="InterPro" id="IPR024079">
    <property type="entry name" value="MetalloPept_cat_dom_sf"/>
</dbReference>
<sequence length="531" mass="61592">YSHIDGKKVKSHNDLTSETIKNIEKRATKNDFNGREKRTIYKYIPLFVNHTVINMVTREIENCSNLRFEKLELNDDDTLDLGDIGPYLMFIRSDNYTSYFENTTIKNPSARIHLDEYCKNNAICTLNHTIHALGFEQTAKCFMIIYHEFLQLPTYYRYFTMNVSDSKIKEATDILNSRTCLTFEKVSFAGRQTVASNEEFEPYIIYDRTTEPNSYNENNTIENTISLVHLANNCVIPTHMRYDRNEYIDVHYENAINDTKTNRGLKFNQKNNDRFSVYNYSQYFFDGTSYEFGSLAHPNKTYYSFNNESTLEAKISEYNFMMGQEYNATFNDIKLINLYYCYNNCTFKEKPYCKNGGYPNPNNCKECLCPDGFEGVYCGTLINKEKQKCGNTTLIAKADLSYLMLHSDVKCKYKIASTRKNQKIQIYLANCTVASKDLCFNDNGIEVKHLKDPGTKGLCLTRELSKPISLTSESNKAFVFYSGRNKETDGCFVLYREKQEKVLNESEIIKEVNKIIEDPTSMPGFMIGFDV</sequence>
<proteinExistence type="predicted"/>